<comment type="caution">
    <text evidence="8">The sequence shown here is derived from an EMBL/GenBank/DDBJ whole genome shotgun (WGS) entry which is preliminary data.</text>
</comment>
<name>A0AAD9KVE7_RIDPI</name>
<dbReference type="InterPro" id="IPR000086">
    <property type="entry name" value="NUDIX_hydrolase_dom"/>
</dbReference>
<evidence type="ECO:0000259" key="7">
    <source>
        <dbReference type="PROSITE" id="PS51462"/>
    </source>
</evidence>
<comment type="cofactor">
    <cofactor evidence="2">
        <name>Mg(2+)</name>
        <dbReference type="ChEBI" id="CHEBI:18420"/>
    </cofactor>
</comment>
<dbReference type="EMBL" id="JAODUO010000545">
    <property type="protein sequence ID" value="KAK2178398.1"/>
    <property type="molecule type" value="Genomic_DNA"/>
</dbReference>
<dbReference type="AlphaFoldDB" id="A0AAD9KVE7"/>
<dbReference type="PROSITE" id="PS51462">
    <property type="entry name" value="NUDIX"/>
    <property type="match status" value="1"/>
</dbReference>
<comment type="cofactor">
    <cofactor evidence="1">
        <name>Mn(2+)</name>
        <dbReference type="ChEBI" id="CHEBI:29035"/>
    </cofactor>
</comment>
<dbReference type="GO" id="GO:0046872">
    <property type="term" value="F:metal ion binding"/>
    <property type="evidence" value="ECO:0007669"/>
    <property type="project" value="UniProtKB-KW"/>
</dbReference>
<dbReference type="InterPro" id="IPR015797">
    <property type="entry name" value="NUDIX_hydrolase-like_dom_sf"/>
</dbReference>
<sequence length="323" mass="36754">MLMGVTNRPCLCGIVRCAHHNLRQRTTQIQTYHSNRRLMHGGTTWVWKTTLCRRLPPMDRKHLQMTASQHLSSSATLSAPQEEITFETILSDENKRQCQARLLNVKPVREFKWQGKSTDIEKAAVLVLLCMVNGKPSILFTERSNQLYMHRGEISFPGGKADDTDLHLSHTALREAEEEIGLCREKVDIWGEMLPVPGRKFNITITPVVACYSGELDLSSLKLNRHEVESVFAPSIETLCHADNNYYTRFRAREMMTKGTLKKYREMSTSETFTLPVYVAGNRRIWGLTAIVLHQVLRLTAGGLYKSKLGSLDLQHKTKPTST</sequence>
<dbReference type="Proteomes" id="UP001209878">
    <property type="component" value="Unassembled WGS sequence"/>
</dbReference>
<gene>
    <name evidence="8" type="ORF">NP493_545g00019</name>
</gene>
<evidence type="ECO:0000256" key="5">
    <source>
        <dbReference type="ARBA" id="ARBA00022842"/>
    </source>
</evidence>
<keyword evidence="6" id="KW-0464">Manganese</keyword>
<evidence type="ECO:0000256" key="6">
    <source>
        <dbReference type="ARBA" id="ARBA00023211"/>
    </source>
</evidence>
<evidence type="ECO:0000256" key="4">
    <source>
        <dbReference type="ARBA" id="ARBA00022801"/>
    </source>
</evidence>
<keyword evidence="5" id="KW-0460">Magnesium</keyword>
<protein>
    <recommendedName>
        <fullName evidence="7">Nudix hydrolase domain-containing protein</fullName>
    </recommendedName>
</protein>
<dbReference type="InterPro" id="IPR045121">
    <property type="entry name" value="CoAse"/>
</dbReference>
<evidence type="ECO:0000256" key="1">
    <source>
        <dbReference type="ARBA" id="ARBA00001936"/>
    </source>
</evidence>
<reference evidence="8" key="1">
    <citation type="journal article" date="2023" name="Mol. Biol. Evol.">
        <title>Third-Generation Sequencing Reveals the Adaptive Role of the Epigenome in Three Deep-Sea Polychaetes.</title>
        <authorList>
            <person name="Perez M."/>
            <person name="Aroh O."/>
            <person name="Sun Y."/>
            <person name="Lan Y."/>
            <person name="Juniper S.K."/>
            <person name="Young C.R."/>
            <person name="Angers B."/>
            <person name="Qian P.Y."/>
        </authorList>
    </citation>
    <scope>NUCLEOTIDE SEQUENCE</scope>
    <source>
        <strain evidence="8">R07B-5</strain>
    </source>
</reference>
<accession>A0AAD9KVE7</accession>
<dbReference type="GO" id="GO:0010945">
    <property type="term" value="F:coenzyme A diphosphatase activity"/>
    <property type="evidence" value="ECO:0007669"/>
    <property type="project" value="InterPro"/>
</dbReference>
<dbReference type="PANTHER" id="PTHR12992">
    <property type="entry name" value="NUDIX HYDROLASE"/>
    <property type="match status" value="1"/>
</dbReference>
<keyword evidence="9" id="KW-1185">Reference proteome</keyword>
<dbReference type="CDD" id="cd03426">
    <property type="entry name" value="NUDIX_CoAse_Nudt7"/>
    <property type="match status" value="1"/>
</dbReference>
<evidence type="ECO:0000313" key="9">
    <source>
        <dbReference type="Proteomes" id="UP001209878"/>
    </source>
</evidence>
<dbReference type="PANTHER" id="PTHR12992:SF11">
    <property type="entry name" value="MITOCHONDRIAL COENZYME A DIPHOSPHATASE NUDT8"/>
    <property type="match status" value="1"/>
</dbReference>
<organism evidence="8 9">
    <name type="scientific">Ridgeia piscesae</name>
    <name type="common">Tubeworm</name>
    <dbReference type="NCBI Taxonomy" id="27915"/>
    <lineage>
        <taxon>Eukaryota</taxon>
        <taxon>Metazoa</taxon>
        <taxon>Spiralia</taxon>
        <taxon>Lophotrochozoa</taxon>
        <taxon>Annelida</taxon>
        <taxon>Polychaeta</taxon>
        <taxon>Sedentaria</taxon>
        <taxon>Canalipalpata</taxon>
        <taxon>Sabellida</taxon>
        <taxon>Siboglinidae</taxon>
        <taxon>Ridgeia</taxon>
    </lineage>
</organism>
<proteinExistence type="predicted"/>
<evidence type="ECO:0000313" key="8">
    <source>
        <dbReference type="EMBL" id="KAK2178398.1"/>
    </source>
</evidence>
<keyword evidence="3" id="KW-0479">Metal-binding</keyword>
<feature type="domain" description="Nudix hydrolase" evidence="7">
    <location>
        <begin position="120"/>
        <end position="257"/>
    </location>
</feature>
<dbReference type="Gene3D" id="3.90.79.10">
    <property type="entry name" value="Nucleoside Triphosphate Pyrophosphohydrolase"/>
    <property type="match status" value="1"/>
</dbReference>
<evidence type="ECO:0000256" key="3">
    <source>
        <dbReference type="ARBA" id="ARBA00022723"/>
    </source>
</evidence>
<keyword evidence="4" id="KW-0378">Hydrolase</keyword>
<evidence type="ECO:0000256" key="2">
    <source>
        <dbReference type="ARBA" id="ARBA00001946"/>
    </source>
</evidence>
<dbReference type="Pfam" id="PF00293">
    <property type="entry name" value="NUDIX"/>
    <property type="match status" value="1"/>
</dbReference>
<dbReference type="SUPFAM" id="SSF55811">
    <property type="entry name" value="Nudix"/>
    <property type="match status" value="1"/>
</dbReference>